<dbReference type="AlphaFoldDB" id="A0A251N8G8"/>
<proteinExistence type="predicted"/>
<dbReference type="Gramene" id="ONH95643">
    <property type="protein sequence ID" value="ONH95643"/>
    <property type="gene ID" value="PRUPE_7G082500"/>
</dbReference>
<gene>
    <name evidence="1" type="ORF">PRUPE_7G082500</name>
</gene>
<dbReference type="Proteomes" id="UP000006882">
    <property type="component" value="Chromosome G7"/>
</dbReference>
<protein>
    <submittedName>
        <fullName evidence="1">Uncharacterized protein</fullName>
    </submittedName>
</protein>
<evidence type="ECO:0000313" key="2">
    <source>
        <dbReference type="Proteomes" id="UP000006882"/>
    </source>
</evidence>
<name>A0A251N8G8_PRUPE</name>
<keyword evidence="2" id="KW-1185">Reference proteome</keyword>
<reference evidence="1 2" key="1">
    <citation type="journal article" date="2013" name="Nat. Genet.">
        <title>The high-quality draft genome of peach (Prunus persica) identifies unique patterns of genetic diversity, domestication and genome evolution.</title>
        <authorList>
            <consortium name="International Peach Genome Initiative"/>
            <person name="Verde I."/>
            <person name="Abbott A.G."/>
            <person name="Scalabrin S."/>
            <person name="Jung S."/>
            <person name="Shu S."/>
            <person name="Marroni F."/>
            <person name="Zhebentyayeva T."/>
            <person name="Dettori M.T."/>
            <person name="Grimwood J."/>
            <person name="Cattonaro F."/>
            <person name="Zuccolo A."/>
            <person name="Rossini L."/>
            <person name="Jenkins J."/>
            <person name="Vendramin E."/>
            <person name="Meisel L.A."/>
            <person name="Decroocq V."/>
            <person name="Sosinski B."/>
            <person name="Prochnik S."/>
            <person name="Mitros T."/>
            <person name="Policriti A."/>
            <person name="Cipriani G."/>
            <person name="Dondini L."/>
            <person name="Ficklin S."/>
            <person name="Goodstein D.M."/>
            <person name="Xuan P."/>
            <person name="Del Fabbro C."/>
            <person name="Aramini V."/>
            <person name="Copetti D."/>
            <person name="Gonzalez S."/>
            <person name="Horner D.S."/>
            <person name="Falchi R."/>
            <person name="Lucas S."/>
            <person name="Mica E."/>
            <person name="Maldonado J."/>
            <person name="Lazzari B."/>
            <person name="Bielenberg D."/>
            <person name="Pirona R."/>
            <person name="Miculan M."/>
            <person name="Barakat A."/>
            <person name="Testolin R."/>
            <person name="Stella A."/>
            <person name="Tartarini S."/>
            <person name="Tonutti P."/>
            <person name="Arus P."/>
            <person name="Orellana A."/>
            <person name="Wells C."/>
            <person name="Main D."/>
            <person name="Vizzotto G."/>
            <person name="Silva H."/>
            <person name="Salamini F."/>
            <person name="Schmutz J."/>
            <person name="Morgante M."/>
            <person name="Rokhsar D.S."/>
        </authorList>
    </citation>
    <scope>NUCLEOTIDE SEQUENCE [LARGE SCALE GENOMIC DNA]</scope>
    <source>
        <strain evidence="2">cv. Nemared</strain>
    </source>
</reference>
<dbReference type="EMBL" id="CM007657">
    <property type="protein sequence ID" value="ONH95643.1"/>
    <property type="molecule type" value="Genomic_DNA"/>
</dbReference>
<organism evidence="1 2">
    <name type="scientific">Prunus persica</name>
    <name type="common">Peach</name>
    <name type="synonym">Amygdalus persica</name>
    <dbReference type="NCBI Taxonomy" id="3760"/>
    <lineage>
        <taxon>Eukaryota</taxon>
        <taxon>Viridiplantae</taxon>
        <taxon>Streptophyta</taxon>
        <taxon>Embryophyta</taxon>
        <taxon>Tracheophyta</taxon>
        <taxon>Spermatophyta</taxon>
        <taxon>Magnoliopsida</taxon>
        <taxon>eudicotyledons</taxon>
        <taxon>Gunneridae</taxon>
        <taxon>Pentapetalae</taxon>
        <taxon>rosids</taxon>
        <taxon>fabids</taxon>
        <taxon>Rosales</taxon>
        <taxon>Rosaceae</taxon>
        <taxon>Amygdaloideae</taxon>
        <taxon>Amygdaleae</taxon>
        <taxon>Prunus</taxon>
    </lineage>
</organism>
<evidence type="ECO:0000313" key="1">
    <source>
        <dbReference type="EMBL" id="ONH95643.1"/>
    </source>
</evidence>
<sequence length="69" mass="8288">MKGIFLKIYLFKGNNPKKLQDQPSKACMLRYKYIGIKNIIHMWKYILYITKEQNKTQTPSKREPLQQTP</sequence>
<accession>A0A251N8G8</accession>